<feature type="non-terminal residue" evidence="1">
    <location>
        <position position="63"/>
    </location>
</feature>
<dbReference type="Proteomes" id="UP000828390">
    <property type="component" value="Unassembled WGS sequence"/>
</dbReference>
<dbReference type="EMBL" id="JAIWYP010000008">
    <property type="protein sequence ID" value="KAH3779250.1"/>
    <property type="molecule type" value="Genomic_DNA"/>
</dbReference>
<comment type="caution">
    <text evidence="1">The sequence shown here is derived from an EMBL/GenBank/DDBJ whole genome shotgun (WGS) entry which is preliminary data.</text>
</comment>
<sequence>DLCEFPATTSRMFALVDRFVNDSGFKVVKVDAPEHLYFRRVPLTAWYSYPVTLSIDVWGLYGD</sequence>
<evidence type="ECO:0000313" key="2">
    <source>
        <dbReference type="Proteomes" id="UP000828390"/>
    </source>
</evidence>
<accession>A0A9D4EJL3</accession>
<keyword evidence="2" id="KW-1185">Reference proteome</keyword>
<evidence type="ECO:0000313" key="1">
    <source>
        <dbReference type="EMBL" id="KAH3779250.1"/>
    </source>
</evidence>
<gene>
    <name evidence="1" type="ORF">DPMN_157050</name>
</gene>
<organism evidence="1 2">
    <name type="scientific">Dreissena polymorpha</name>
    <name type="common">Zebra mussel</name>
    <name type="synonym">Mytilus polymorpha</name>
    <dbReference type="NCBI Taxonomy" id="45954"/>
    <lineage>
        <taxon>Eukaryota</taxon>
        <taxon>Metazoa</taxon>
        <taxon>Spiralia</taxon>
        <taxon>Lophotrochozoa</taxon>
        <taxon>Mollusca</taxon>
        <taxon>Bivalvia</taxon>
        <taxon>Autobranchia</taxon>
        <taxon>Heteroconchia</taxon>
        <taxon>Euheterodonta</taxon>
        <taxon>Imparidentia</taxon>
        <taxon>Neoheterodontei</taxon>
        <taxon>Myida</taxon>
        <taxon>Dreissenoidea</taxon>
        <taxon>Dreissenidae</taxon>
        <taxon>Dreissena</taxon>
    </lineage>
</organism>
<name>A0A9D4EJL3_DREPO</name>
<dbReference type="AlphaFoldDB" id="A0A9D4EJL3"/>
<reference evidence="1" key="1">
    <citation type="journal article" date="2019" name="bioRxiv">
        <title>The Genome of the Zebra Mussel, Dreissena polymorpha: A Resource for Invasive Species Research.</title>
        <authorList>
            <person name="McCartney M.A."/>
            <person name="Auch B."/>
            <person name="Kono T."/>
            <person name="Mallez S."/>
            <person name="Zhang Y."/>
            <person name="Obille A."/>
            <person name="Becker A."/>
            <person name="Abrahante J.E."/>
            <person name="Garbe J."/>
            <person name="Badalamenti J.P."/>
            <person name="Herman A."/>
            <person name="Mangelson H."/>
            <person name="Liachko I."/>
            <person name="Sullivan S."/>
            <person name="Sone E.D."/>
            <person name="Koren S."/>
            <person name="Silverstein K.A.T."/>
            <person name="Beckman K.B."/>
            <person name="Gohl D.M."/>
        </authorList>
    </citation>
    <scope>NUCLEOTIDE SEQUENCE</scope>
    <source>
        <strain evidence="1">Duluth1</strain>
        <tissue evidence="1">Whole animal</tissue>
    </source>
</reference>
<proteinExistence type="predicted"/>
<reference evidence="1" key="2">
    <citation type="submission" date="2020-11" db="EMBL/GenBank/DDBJ databases">
        <authorList>
            <person name="McCartney M.A."/>
            <person name="Auch B."/>
            <person name="Kono T."/>
            <person name="Mallez S."/>
            <person name="Becker A."/>
            <person name="Gohl D.M."/>
            <person name="Silverstein K.A.T."/>
            <person name="Koren S."/>
            <person name="Bechman K.B."/>
            <person name="Herman A."/>
            <person name="Abrahante J.E."/>
            <person name="Garbe J."/>
        </authorList>
    </citation>
    <scope>NUCLEOTIDE SEQUENCE</scope>
    <source>
        <strain evidence="1">Duluth1</strain>
        <tissue evidence="1">Whole animal</tissue>
    </source>
</reference>
<protein>
    <submittedName>
        <fullName evidence="1">Uncharacterized protein</fullName>
    </submittedName>
</protein>